<feature type="domain" description="CW-type" evidence="5">
    <location>
        <begin position="234"/>
        <end position="295"/>
    </location>
</feature>
<proteinExistence type="predicted"/>
<feature type="compositionally biased region" description="Basic residues" evidence="4">
    <location>
        <begin position="281"/>
        <end position="292"/>
    </location>
</feature>
<feature type="compositionally biased region" description="Gly residues" evidence="4">
    <location>
        <begin position="295"/>
        <end position="309"/>
    </location>
</feature>
<keyword evidence="2" id="KW-0863">Zinc-finger</keyword>
<sequence>MAPDQGQPAAGTLVSGVTAAPRRLGQRVTADDVRAEAAAAAAARKGGGASGRSSVTLADLAGAGLIVPGTGCITVSYKNQTWTADLAADGAIEFEGMRFSSTTAFSIHCKRKVTPGKQADDGWKSVHYRGQPLGDFRAAYERQAPVAQPGGGAAGGAGKAAAAPTRVSGRQRKKKRFGSDSEGEAHGGDALTDEAYAMFLSAAEHQAQQAQQAQQAAAQQQQTVVVELSPGAEVPDADRWVQCDRCQEWRVVPAENWQAVQEDPREEWFCEYAVWDVTKQPPHKPACKKPAGKKAAGGGSGGGRRGGRK</sequence>
<dbReference type="STRING" id="3076.A0A2P6TL51"/>
<dbReference type="Gene3D" id="3.30.40.100">
    <property type="match status" value="1"/>
</dbReference>
<comment type="caution">
    <text evidence="6">The sequence shown here is derived from an EMBL/GenBank/DDBJ whole genome shotgun (WGS) entry which is preliminary data.</text>
</comment>
<feature type="compositionally biased region" description="Basic and acidic residues" evidence="4">
    <location>
        <begin position="177"/>
        <end position="187"/>
    </location>
</feature>
<dbReference type="GO" id="GO:0008270">
    <property type="term" value="F:zinc ion binding"/>
    <property type="evidence" value="ECO:0007669"/>
    <property type="project" value="UniProtKB-KW"/>
</dbReference>
<evidence type="ECO:0000256" key="2">
    <source>
        <dbReference type="ARBA" id="ARBA00022771"/>
    </source>
</evidence>
<evidence type="ECO:0000256" key="4">
    <source>
        <dbReference type="SAM" id="MobiDB-lite"/>
    </source>
</evidence>
<dbReference type="PROSITE" id="PS51050">
    <property type="entry name" value="ZF_CW"/>
    <property type="match status" value="1"/>
</dbReference>
<dbReference type="EMBL" id="LHPG02000012">
    <property type="protein sequence ID" value="PRW45009.1"/>
    <property type="molecule type" value="Genomic_DNA"/>
</dbReference>
<name>A0A2P6TL51_CHLSO</name>
<keyword evidence="3" id="KW-0862">Zinc</keyword>
<gene>
    <name evidence="6" type="ORF">C2E21_6216</name>
</gene>
<evidence type="ECO:0000256" key="1">
    <source>
        <dbReference type="ARBA" id="ARBA00022723"/>
    </source>
</evidence>
<dbReference type="InterPro" id="IPR040843">
    <property type="entry name" value="RAMA"/>
</dbReference>
<feature type="compositionally biased region" description="Gly residues" evidence="4">
    <location>
        <begin position="149"/>
        <end position="158"/>
    </location>
</feature>
<dbReference type="Proteomes" id="UP000239899">
    <property type="component" value="Unassembled WGS sequence"/>
</dbReference>
<dbReference type="Pfam" id="PF07496">
    <property type="entry name" value="zf-CW"/>
    <property type="match status" value="1"/>
</dbReference>
<keyword evidence="7" id="KW-1185">Reference proteome</keyword>
<dbReference type="InterPro" id="IPR011124">
    <property type="entry name" value="Znf_CW"/>
</dbReference>
<dbReference type="OrthoDB" id="167806at2759"/>
<protein>
    <submittedName>
        <fullName evidence="6">MPN domain-containing</fullName>
    </submittedName>
</protein>
<feature type="region of interest" description="Disordered" evidence="4">
    <location>
        <begin position="146"/>
        <end position="188"/>
    </location>
</feature>
<evidence type="ECO:0000313" key="6">
    <source>
        <dbReference type="EMBL" id="PRW45009.1"/>
    </source>
</evidence>
<organism evidence="6 7">
    <name type="scientific">Chlorella sorokiniana</name>
    <name type="common">Freshwater green alga</name>
    <dbReference type="NCBI Taxonomy" id="3076"/>
    <lineage>
        <taxon>Eukaryota</taxon>
        <taxon>Viridiplantae</taxon>
        <taxon>Chlorophyta</taxon>
        <taxon>core chlorophytes</taxon>
        <taxon>Trebouxiophyceae</taxon>
        <taxon>Chlorellales</taxon>
        <taxon>Chlorellaceae</taxon>
        <taxon>Chlorella clade</taxon>
        <taxon>Chlorella</taxon>
    </lineage>
</organism>
<evidence type="ECO:0000256" key="3">
    <source>
        <dbReference type="ARBA" id="ARBA00022833"/>
    </source>
</evidence>
<keyword evidence="1" id="KW-0479">Metal-binding</keyword>
<reference evidence="6 7" key="1">
    <citation type="journal article" date="2018" name="Plant J.">
        <title>Genome sequences of Chlorella sorokiniana UTEX 1602 and Micractinium conductrix SAG 241.80: implications to maltose excretion by a green alga.</title>
        <authorList>
            <person name="Arriola M.B."/>
            <person name="Velmurugan N."/>
            <person name="Zhang Y."/>
            <person name="Plunkett M.H."/>
            <person name="Hondzo H."/>
            <person name="Barney B.M."/>
        </authorList>
    </citation>
    <scope>NUCLEOTIDE SEQUENCE [LARGE SCALE GENOMIC DNA]</scope>
    <source>
        <strain evidence="7">UTEX 1602</strain>
    </source>
</reference>
<evidence type="ECO:0000259" key="5">
    <source>
        <dbReference type="PROSITE" id="PS51050"/>
    </source>
</evidence>
<feature type="region of interest" description="Disordered" evidence="4">
    <location>
        <begin position="280"/>
        <end position="309"/>
    </location>
</feature>
<accession>A0A2P6TL51</accession>
<dbReference type="AlphaFoldDB" id="A0A2P6TL51"/>
<dbReference type="Pfam" id="PF18755">
    <property type="entry name" value="RAMA"/>
    <property type="match status" value="1"/>
</dbReference>
<evidence type="ECO:0000313" key="7">
    <source>
        <dbReference type="Proteomes" id="UP000239899"/>
    </source>
</evidence>